<dbReference type="EMBL" id="UOEU01000520">
    <property type="protein sequence ID" value="VAW34245.1"/>
    <property type="molecule type" value="Genomic_DNA"/>
</dbReference>
<dbReference type="PANTHER" id="PTHR34704:SF1">
    <property type="entry name" value="ATPASE"/>
    <property type="match status" value="1"/>
</dbReference>
<reference evidence="3" key="1">
    <citation type="submission" date="2018-06" db="EMBL/GenBank/DDBJ databases">
        <authorList>
            <person name="Zhirakovskaya E."/>
        </authorList>
    </citation>
    <scope>NUCLEOTIDE SEQUENCE</scope>
</reference>
<proteinExistence type="predicted"/>
<evidence type="ECO:0000313" key="3">
    <source>
        <dbReference type="EMBL" id="VAW34245.1"/>
    </source>
</evidence>
<dbReference type="SUPFAM" id="SSF46785">
    <property type="entry name" value="Winged helix' DNA-binding domain"/>
    <property type="match status" value="1"/>
</dbReference>
<dbReference type="AlphaFoldDB" id="A0A3B0UT20"/>
<evidence type="ECO:0000259" key="1">
    <source>
        <dbReference type="Pfam" id="PF01637"/>
    </source>
</evidence>
<dbReference type="InterPro" id="IPR011579">
    <property type="entry name" value="ATPase_dom"/>
</dbReference>
<dbReference type="InterPro" id="IPR004256">
    <property type="entry name" value="DUF234"/>
</dbReference>
<dbReference type="Pfam" id="PF03008">
    <property type="entry name" value="DUF234"/>
    <property type="match status" value="1"/>
</dbReference>
<dbReference type="GO" id="GO:0005524">
    <property type="term" value="F:ATP binding"/>
    <property type="evidence" value="ECO:0007669"/>
    <property type="project" value="InterPro"/>
</dbReference>
<name>A0A3B0UT20_9ZZZZ</name>
<gene>
    <name evidence="3" type="ORF">MNBD_CHLOROFLEXI01-263</name>
</gene>
<sequence>MAKTFIGRVGELEMLNRMWESSKAELIILYGRRRVGKTRLLTHWIQEHDGEGLYWMAEPSSAVDQLRSFSQALANFADPEDTAPLDFTYANWEQAFRQVALLAQNRRMALFIDEITYLMDTNRSIIGTLQKVWDHRLSQTNLVLALSGSQMGMMQEDMLSYEAPLYGRATVQLELPSLPFGASGRYFPDYTAEERVKLYAIWGGVPAYWERIQPNLSVMENLYEQLRPSNAWMLDEPRLLLQDFLTEFYNYVGIMRAMAQGVHALGEIGKRNGLSSTHMSSYLRVLRDTHFVERRVPVTQRNSASRLGRYHVTDPYLRFYYRFLAAYQSKLAMGQQDQVLRLIEETLDSFIETNTWREMCQEWLLRASAADEIPVPIEAVGGEWKRTFNVDVIGINEEEHGLTLGRSLWQDAPGSLEAMRELVALTASVVNKNEPWSIYYIGFSKAGWTEEAHAQIEAMLETELRKSRGQWQFAGVRLLDIDQVDADLASWSDGPTFISRI</sequence>
<evidence type="ECO:0000259" key="2">
    <source>
        <dbReference type="Pfam" id="PF03008"/>
    </source>
</evidence>
<protein>
    <submittedName>
        <fullName evidence="3">Archaeal ATPase, fused to C-terminal DUF234 domain</fullName>
    </submittedName>
</protein>
<dbReference type="InterPro" id="IPR027417">
    <property type="entry name" value="P-loop_NTPase"/>
</dbReference>
<dbReference type="InterPro" id="IPR036390">
    <property type="entry name" value="WH_DNA-bd_sf"/>
</dbReference>
<feature type="domain" description="ATPase" evidence="1">
    <location>
        <begin position="5"/>
        <end position="207"/>
    </location>
</feature>
<feature type="domain" description="DUF234" evidence="2">
    <location>
        <begin position="320"/>
        <end position="410"/>
    </location>
</feature>
<accession>A0A3B0UT20</accession>
<organism evidence="3">
    <name type="scientific">hydrothermal vent metagenome</name>
    <dbReference type="NCBI Taxonomy" id="652676"/>
    <lineage>
        <taxon>unclassified sequences</taxon>
        <taxon>metagenomes</taxon>
        <taxon>ecological metagenomes</taxon>
    </lineage>
</organism>
<dbReference type="PANTHER" id="PTHR34704">
    <property type="entry name" value="ATPASE"/>
    <property type="match status" value="1"/>
</dbReference>
<dbReference type="SUPFAM" id="SSF52540">
    <property type="entry name" value="P-loop containing nucleoside triphosphate hydrolases"/>
    <property type="match status" value="1"/>
</dbReference>
<dbReference type="Gene3D" id="3.40.50.300">
    <property type="entry name" value="P-loop containing nucleotide triphosphate hydrolases"/>
    <property type="match status" value="1"/>
</dbReference>
<dbReference type="Pfam" id="PF01637">
    <property type="entry name" value="ATPase_2"/>
    <property type="match status" value="1"/>
</dbReference>